<feature type="domain" description="VWFA" evidence="2">
    <location>
        <begin position="163"/>
        <end position="459"/>
    </location>
</feature>
<keyword evidence="1" id="KW-0472">Membrane</keyword>
<dbReference type="AlphaFoldDB" id="A0A511XGT7"/>
<protein>
    <submittedName>
        <fullName evidence="3">Membrane protein</fullName>
    </submittedName>
</protein>
<feature type="transmembrane region" description="Helical" evidence="1">
    <location>
        <begin position="21"/>
        <end position="47"/>
    </location>
</feature>
<dbReference type="InterPro" id="IPR036465">
    <property type="entry name" value="vWFA_dom_sf"/>
</dbReference>
<dbReference type="Gene3D" id="3.40.50.410">
    <property type="entry name" value="von Willebrand factor, type A domain"/>
    <property type="match status" value="1"/>
</dbReference>
<sequence length="469" mass="48416">MSSFACNMAALRQLRAARSGSVIAIAAVSLVPLIIGIAATVDLGMIINTRSKLQDMADAASLLAAKAASTYLVEENTSSTSAGAQSTAQTAAVASITTNAANAGVAVPTSQVTYTATTAYSGTVTVALSQTTNLLFSGFLSSGANTISVSSTATTTEGNAYIQVIFVVDISNSMGVGGTAAAISSLESGIGQCAFACHDPNGYSVATISCTTKTSSGRHQSTLAPCDMRAEAKTEGIDLKIDYVNEAIQDFITQLTEYAQNDTTHIKVGIDTFGTSFTQMLAPTTDLSTAATDAASIDLEAATPLANAQDNPNSSSTNYSTYNYGYTKTTAALTQAIAGLSGVGDGSSATSMKTYIVFLSDGVEDIYGTTPWHRSIDLSYTSLCTTLQNMGVKIFSIWAPYYAIPNDNQYDTLIAPIAGTGSGTMQGAMQSCATSSDTYFQADDGPAIQSAVASTFDTILEDSSLRITQ</sequence>
<dbReference type="Pfam" id="PF13400">
    <property type="entry name" value="Tad"/>
    <property type="match status" value="1"/>
</dbReference>
<dbReference type="InterPro" id="IPR002035">
    <property type="entry name" value="VWF_A"/>
</dbReference>
<dbReference type="EMBL" id="BJYG01000002">
    <property type="protein sequence ID" value="GEN62167.1"/>
    <property type="molecule type" value="Genomic_DNA"/>
</dbReference>
<evidence type="ECO:0000313" key="3">
    <source>
        <dbReference type="EMBL" id="GEN62167.1"/>
    </source>
</evidence>
<proteinExistence type="predicted"/>
<evidence type="ECO:0000256" key="1">
    <source>
        <dbReference type="SAM" id="Phobius"/>
    </source>
</evidence>
<comment type="caution">
    <text evidence="3">The sequence shown here is derived from an EMBL/GenBank/DDBJ whole genome shotgun (WGS) entry which is preliminary data.</text>
</comment>
<evidence type="ECO:0000313" key="4">
    <source>
        <dbReference type="Proteomes" id="UP000321746"/>
    </source>
</evidence>
<dbReference type="PROSITE" id="PS50234">
    <property type="entry name" value="VWFA"/>
    <property type="match status" value="1"/>
</dbReference>
<keyword evidence="4" id="KW-1185">Reference proteome</keyword>
<dbReference type="SUPFAM" id="SSF53300">
    <property type="entry name" value="vWA-like"/>
    <property type="match status" value="1"/>
</dbReference>
<dbReference type="InterPro" id="IPR028087">
    <property type="entry name" value="Tad_N"/>
</dbReference>
<keyword evidence="1" id="KW-1133">Transmembrane helix</keyword>
<dbReference type="Proteomes" id="UP000321746">
    <property type="component" value="Unassembled WGS sequence"/>
</dbReference>
<organism evidence="3 4">
    <name type="scientific">Acetobacter oeni</name>
    <dbReference type="NCBI Taxonomy" id="304077"/>
    <lineage>
        <taxon>Bacteria</taxon>
        <taxon>Pseudomonadati</taxon>
        <taxon>Pseudomonadota</taxon>
        <taxon>Alphaproteobacteria</taxon>
        <taxon>Acetobacterales</taxon>
        <taxon>Acetobacteraceae</taxon>
        <taxon>Acetobacter</taxon>
    </lineage>
</organism>
<accession>A0A511XGT7</accession>
<evidence type="ECO:0000259" key="2">
    <source>
        <dbReference type="PROSITE" id="PS50234"/>
    </source>
</evidence>
<reference evidence="3 4" key="1">
    <citation type="submission" date="2019-07" db="EMBL/GenBank/DDBJ databases">
        <title>Whole genome shotgun sequence of Acetobacter oeni NBRC 105207.</title>
        <authorList>
            <person name="Hosoyama A."/>
            <person name="Uohara A."/>
            <person name="Ohji S."/>
            <person name="Ichikawa N."/>
        </authorList>
    </citation>
    <scope>NUCLEOTIDE SEQUENCE [LARGE SCALE GENOMIC DNA]</scope>
    <source>
        <strain evidence="3 4">NBRC 105207</strain>
    </source>
</reference>
<name>A0A511XGT7_9PROT</name>
<keyword evidence="1" id="KW-0812">Transmembrane</keyword>
<gene>
    <name evidence="3" type="ORF">AOE01nite_03910</name>
</gene>